<keyword evidence="12" id="KW-1185">Reference proteome</keyword>
<dbReference type="RefSeq" id="WP_318787566.1">
    <property type="nucleotide sequence ID" value="NZ_JADBEK010000001.1"/>
</dbReference>
<comment type="catalytic activity">
    <reaction evidence="1 6">
        <text>Hydrolysis of terminal non-reducing beta-D-galactose residues in beta-D-galactosides.</text>
        <dbReference type="EC" id="3.2.1.23"/>
    </reaction>
</comment>
<dbReference type="Gene3D" id="3.40.50.880">
    <property type="match status" value="1"/>
</dbReference>
<keyword evidence="4 6" id="KW-0378">Hydrolase</keyword>
<dbReference type="SUPFAM" id="SSF52317">
    <property type="entry name" value="Class I glutamine amidotransferase-like"/>
    <property type="match status" value="1"/>
</dbReference>
<comment type="similarity">
    <text evidence="2 6">Belongs to the glycosyl hydrolase 42 family.</text>
</comment>
<evidence type="ECO:0000256" key="1">
    <source>
        <dbReference type="ARBA" id="ARBA00001412"/>
    </source>
</evidence>
<dbReference type="EMBL" id="JADBEK010000001">
    <property type="protein sequence ID" value="MBE1593491.1"/>
    <property type="molecule type" value="Genomic_DNA"/>
</dbReference>
<dbReference type="InterPro" id="IPR013780">
    <property type="entry name" value="Glyco_hydro_b"/>
</dbReference>
<dbReference type="PANTHER" id="PTHR36447">
    <property type="entry name" value="BETA-GALACTOSIDASE GANA"/>
    <property type="match status" value="1"/>
</dbReference>
<proteinExistence type="inferred from homology"/>
<dbReference type="Gene3D" id="2.60.40.1180">
    <property type="entry name" value="Golgi alpha-mannosidase II"/>
    <property type="match status" value="1"/>
</dbReference>
<evidence type="ECO:0000256" key="7">
    <source>
        <dbReference type="SAM" id="MobiDB-lite"/>
    </source>
</evidence>
<feature type="domain" description="Beta-galactosidase C-terminal" evidence="10">
    <location>
        <begin position="652"/>
        <end position="707"/>
    </location>
</feature>
<dbReference type="InterPro" id="IPR029062">
    <property type="entry name" value="Class_I_gatase-like"/>
</dbReference>
<dbReference type="InterPro" id="IPR017853">
    <property type="entry name" value="GH"/>
</dbReference>
<dbReference type="Pfam" id="PF02449">
    <property type="entry name" value="Glyco_hydro_42"/>
    <property type="match status" value="1"/>
</dbReference>
<dbReference type="Proteomes" id="UP000633509">
    <property type="component" value="Unassembled WGS sequence"/>
</dbReference>
<feature type="domain" description="Glycoside hydrolase family 42 N-terminal" evidence="8">
    <location>
        <begin position="55"/>
        <end position="425"/>
    </location>
</feature>
<evidence type="ECO:0000256" key="5">
    <source>
        <dbReference type="ARBA" id="ARBA00023295"/>
    </source>
</evidence>
<evidence type="ECO:0000256" key="6">
    <source>
        <dbReference type="PIRNR" id="PIRNR001084"/>
    </source>
</evidence>
<sequence>MTRKKGGAAASPGQTAAPTMNALPRDVSPVSGSAGAPSPADRLRRRLGGVAFGGDYNPEQWPAETRAEDLRLMAEARVNLVTVGVFGWARVEPARGAYDFSLFDQVLDDLHAHGITADLATMTASPPPWLVHEHPEILPVTADGTVLGPGGRQHFCPSSPVYRERAALLAERLAEHYRDHPALGLWHVGNEYGCHIPACYCEVSADDFRRWLRERYGDDVEALNDAWSTDFWAQRYATFDHVRPPRVAPTYPNPAQQLDYLRFSNEALRACYDLEAGILRRVTPDVPITTNFLAGLKAVDVFGWAPGVDVVAVDSYPDPHDERPHLGPGLVYDTMRGAGGGDPWILMEQAPSAVNWRARNAAKQPRQMRLWSWQAVAQGADAVLYFQWRQSRGGAEKFHSGMVPHAGADSRVYREIVALGRELASVPDLAGTRVRNQVAILLDWNSWWALELDSHPSDGVHQQERLLDHYGPLFELGAGVDVVPPSAELTGYRLVVVPNLYLLAGEDARRVSAYVSGGGALVVSFFSGIVDEHDRVHLGGYPAPLREVLGVRVEEFWPAAEHETFPVRGRGALAHLEGTADLWREDLRLTGAEPEVVFDGPDGRPAVTRHDFGAGTARYLSTRLDEAAMRAVLARALAEAGVTPAVEGLPPGVQASVRAGAGRRFLILLNHTGEKHDVTPGGAWTDALSGEDVESVTLPPSGVAVLRSVAGQ</sequence>
<dbReference type="InterPro" id="IPR013739">
    <property type="entry name" value="Beta_galactosidase_C"/>
</dbReference>
<evidence type="ECO:0000259" key="8">
    <source>
        <dbReference type="Pfam" id="PF02449"/>
    </source>
</evidence>
<dbReference type="GO" id="GO:0004565">
    <property type="term" value="F:beta-galactosidase activity"/>
    <property type="evidence" value="ECO:0007669"/>
    <property type="project" value="UniProtKB-EC"/>
</dbReference>
<dbReference type="InterPro" id="IPR013738">
    <property type="entry name" value="Beta_galactosidase_Trimer"/>
</dbReference>
<dbReference type="InterPro" id="IPR003476">
    <property type="entry name" value="Glyco_hydro_42"/>
</dbReference>
<evidence type="ECO:0000256" key="4">
    <source>
        <dbReference type="ARBA" id="ARBA00022801"/>
    </source>
</evidence>
<keyword evidence="5 6" id="KW-0326">Glycosidase</keyword>
<dbReference type="PIRSF" id="PIRSF001084">
    <property type="entry name" value="B-galactosidase"/>
    <property type="match status" value="1"/>
</dbReference>
<feature type="compositionally biased region" description="Low complexity" evidence="7">
    <location>
        <begin position="27"/>
        <end position="40"/>
    </location>
</feature>
<dbReference type="Pfam" id="PF08532">
    <property type="entry name" value="Glyco_hydro_42M"/>
    <property type="match status" value="1"/>
</dbReference>
<name>A0ABR9MKM5_9ACTN</name>
<feature type="domain" description="Beta-galactosidase trimerisation" evidence="9">
    <location>
        <begin position="436"/>
        <end position="642"/>
    </location>
</feature>
<reference evidence="11 12" key="1">
    <citation type="submission" date="2020-10" db="EMBL/GenBank/DDBJ databases">
        <title>Sequencing the genomes of 1000 actinobacteria strains.</title>
        <authorList>
            <person name="Klenk H.-P."/>
        </authorList>
    </citation>
    <scope>NUCLEOTIDE SEQUENCE [LARGE SCALE GENOMIC DNA]</scope>
    <source>
        <strain evidence="11 12">DSM 43173</strain>
    </source>
</reference>
<accession>A0ABR9MKM5</accession>
<evidence type="ECO:0000256" key="3">
    <source>
        <dbReference type="ARBA" id="ARBA00012756"/>
    </source>
</evidence>
<protein>
    <recommendedName>
        <fullName evidence="3 6">Beta-galactosidase</fullName>
        <shortName evidence="6">Beta-gal</shortName>
        <ecNumber evidence="3 6">3.2.1.23</ecNumber>
    </recommendedName>
</protein>
<gene>
    <name evidence="11" type="ORF">H4W80_011749</name>
</gene>
<evidence type="ECO:0000259" key="9">
    <source>
        <dbReference type="Pfam" id="PF08532"/>
    </source>
</evidence>
<dbReference type="EC" id="3.2.1.23" evidence="3 6"/>
<evidence type="ECO:0000313" key="12">
    <source>
        <dbReference type="Proteomes" id="UP000633509"/>
    </source>
</evidence>
<dbReference type="SUPFAM" id="SSF51445">
    <property type="entry name" value="(Trans)glycosidases"/>
    <property type="match status" value="1"/>
</dbReference>
<evidence type="ECO:0000313" key="11">
    <source>
        <dbReference type="EMBL" id="MBE1593491.1"/>
    </source>
</evidence>
<feature type="region of interest" description="Disordered" evidence="7">
    <location>
        <begin position="1"/>
        <end position="42"/>
    </location>
</feature>
<dbReference type="PANTHER" id="PTHR36447:SF1">
    <property type="entry name" value="BETA-GALACTOSIDASE GANA"/>
    <property type="match status" value="1"/>
</dbReference>
<dbReference type="InterPro" id="IPR013529">
    <property type="entry name" value="Glyco_hydro_42_N"/>
</dbReference>
<comment type="caution">
    <text evidence="11">The sequence shown here is derived from an EMBL/GenBank/DDBJ whole genome shotgun (WGS) entry which is preliminary data.</text>
</comment>
<dbReference type="CDD" id="cd03143">
    <property type="entry name" value="A4_beta-galactosidase_middle_domain"/>
    <property type="match status" value="1"/>
</dbReference>
<evidence type="ECO:0000259" key="10">
    <source>
        <dbReference type="Pfam" id="PF08533"/>
    </source>
</evidence>
<organism evidence="11 12">
    <name type="scientific">Nonomuraea angiospora</name>
    <dbReference type="NCBI Taxonomy" id="46172"/>
    <lineage>
        <taxon>Bacteria</taxon>
        <taxon>Bacillati</taxon>
        <taxon>Actinomycetota</taxon>
        <taxon>Actinomycetes</taxon>
        <taxon>Streptosporangiales</taxon>
        <taxon>Streptosporangiaceae</taxon>
        <taxon>Nonomuraea</taxon>
    </lineage>
</organism>
<evidence type="ECO:0000256" key="2">
    <source>
        <dbReference type="ARBA" id="ARBA00005940"/>
    </source>
</evidence>
<dbReference type="Pfam" id="PF08533">
    <property type="entry name" value="Glyco_hydro_42C"/>
    <property type="match status" value="1"/>
</dbReference>
<dbReference type="Gene3D" id="3.20.20.80">
    <property type="entry name" value="Glycosidases"/>
    <property type="match status" value="1"/>
</dbReference>